<sequence length="144" mass="15502">MANDSGFSEAELTAMKERAAELRTQKGGNKKAKNLEALLAAIAALPEGDKQIAAAVHQIMTETAPHLAPRLWYGMPAYADDTDVVVFLQLSSKFDTRYSTLGFNGAAQLDDGDMWATHFAIPALTDTVRTRVAELVQKAAPPPS</sequence>
<proteinExistence type="predicted"/>
<keyword evidence="2" id="KW-1185">Reference proteome</keyword>
<accession>A0ABR8WT58</accession>
<dbReference type="SUPFAM" id="SSF159888">
    <property type="entry name" value="YdhG-like"/>
    <property type="match status" value="1"/>
</dbReference>
<evidence type="ECO:0000313" key="2">
    <source>
        <dbReference type="Proteomes" id="UP000651517"/>
    </source>
</evidence>
<evidence type="ECO:0000313" key="1">
    <source>
        <dbReference type="EMBL" id="MBD8020260.1"/>
    </source>
</evidence>
<reference evidence="1 2" key="1">
    <citation type="submission" date="2020-08" db="EMBL/GenBank/DDBJ databases">
        <title>A Genomic Blueprint of the Chicken Gut Microbiome.</title>
        <authorList>
            <person name="Gilroy R."/>
            <person name="Ravi A."/>
            <person name="Getino M."/>
            <person name="Pursley I."/>
            <person name="Horton D.L."/>
            <person name="Alikhan N.-F."/>
            <person name="Baker D."/>
            <person name="Gharbi K."/>
            <person name="Hall N."/>
            <person name="Watson M."/>
            <person name="Adriaenssens E.M."/>
            <person name="Foster-Nyarko E."/>
            <person name="Jarju S."/>
            <person name="Secka A."/>
            <person name="Antonio M."/>
            <person name="Oren A."/>
            <person name="Chaudhuri R."/>
            <person name="La Ragione R.M."/>
            <person name="Hildebrand F."/>
            <person name="Pallen M.J."/>
        </authorList>
    </citation>
    <scope>NUCLEOTIDE SEQUENCE [LARGE SCALE GENOMIC DNA]</scope>
    <source>
        <strain evidence="1 2">Re57</strain>
    </source>
</reference>
<dbReference type="EMBL" id="JACSPY010000004">
    <property type="protein sequence ID" value="MBD8020260.1"/>
    <property type="molecule type" value="Genomic_DNA"/>
</dbReference>
<dbReference type="Gene3D" id="3.90.1150.200">
    <property type="match status" value="1"/>
</dbReference>
<dbReference type="Proteomes" id="UP000651517">
    <property type="component" value="Unassembled WGS sequence"/>
</dbReference>
<gene>
    <name evidence="1" type="ORF">H9634_05630</name>
</gene>
<dbReference type="RefSeq" id="WP_191725755.1">
    <property type="nucleotide sequence ID" value="NZ_JACSPY010000004.1"/>
</dbReference>
<protein>
    <submittedName>
        <fullName evidence="1">DUF1801 domain-containing protein</fullName>
    </submittedName>
</protein>
<name>A0ABR8WT58_9MICO</name>
<comment type="caution">
    <text evidence="1">The sequence shown here is derived from an EMBL/GenBank/DDBJ whole genome shotgun (WGS) entry which is preliminary data.</text>
</comment>
<organism evidence="1 2">
    <name type="scientific">Brevibacterium gallinarum</name>
    <dbReference type="NCBI Taxonomy" id="2762220"/>
    <lineage>
        <taxon>Bacteria</taxon>
        <taxon>Bacillati</taxon>
        <taxon>Actinomycetota</taxon>
        <taxon>Actinomycetes</taxon>
        <taxon>Micrococcales</taxon>
        <taxon>Brevibacteriaceae</taxon>
        <taxon>Brevibacterium</taxon>
    </lineage>
</organism>